<protein>
    <recommendedName>
        <fullName evidence="3">CopG family transcriptional regulator</fullName>
    </recommendedName>
</protein>
<proteinExistence type="predicted"/>
<dbReference type="EMBL" id="PJTB01000006">
    <property type="protein sequence ID" value="PWX37188.1"/>
    <property type="molecule type" value="Genomic_DNA"/>
</dbReference>
<organism evidence="1 2">
    <name type="scientific">Clostridium perfringens</name>
    <dbReference type="NCBI Taxonomy" id="1502"/>
    <lineage>
        <taxon>Bacteria</taxon>
        <taxon>Bacillati</taxon>
        <taxon>Bacillota</taxon>
        <taxon>Clostridia</taxon>
        <taxon>Eubacteriales</taxon>
        <taxon>Clostridiaceae</taxon>
        <taxon>Clostridium</taxon>
    </lineage>
</organism>
<dbReference type="AlphaFoldDB" id="A0AB37C4T6"/>
<dbReference type="RefSeq" id="WP_110083388.1">
    <property type="nucleotide sequence ID" value="NZ_CATNYI010000001.1"/>
</dbReference>
<evidence type="ECO:0000313" key="2">
    <source>
        <dbReference type="Proteomes" id="UP000247117"/>
    </source>
</evidence>
<name>A0AB37C4T6_CLOPF</name>
<evidence type="ECO:0008006" key="3">
    <source>
        <dbReference type="Google" id="ProtNLM"/>
    </source>
</evidence>
<sequence length="67" mass="8014">MDSRVHKISLKVSATERNELNKLILSKEINLSDLIREAIKQYYSLEEFEPSYTQTASKTYENKWRLY</sequence>
<gene>
    <name evidence="1" type="ORF">CYK91_13600</name>
</gene>
<comment type="caution">
    <text evidence="1">The sequence shown here is derived from an EMBL/GenBank/DDBJ whole genome shotgun (WGS) entry which is preliminary data.</text>
</comment>
<reference evidence="1 2" key="1">
    <citation type="journal article" date="2018" name="BMC Genomics">
        <title>Whole genome analysis reveals the diversity and evolutionary relationships between necrotic enteritis-causing strains of Clostridium perfringens.</title>
        <authorList>
            <person name="Lacey J.A."/>
            <person name="Allnutt T.R."/>
            <person name="Vezina B."/>
            <person name="Van T.T.H."/>
            <person name="Stent T."/>
            <person name="Han X."/>
            <person name="Rood J.I."/>
            <person name="Wade B."/>
            <person name="Keyburn A.L."/>
            <person name="Seeman T."/>
            <person name="Chen H."/>
            <person name="Haring V."/>
            <person name="Johanesen P.A."/>
            <person name="Lyras D."/>
            <person name="Moore R.J."/>
        </authorList>
    </citation>
    <scope>NUCLEOTIDE SEQUENCE [LARGE SCALE GENOMIC DNA]</scope>
    <source>
        <strain evidence="1 2">EUR-NE15</strain>
    </source>
</reference>
<evidence type="ECO:0000313" key="1">
    <source>
        <dbReference type="EMBL" id="PWX37188.1"/>
    </source>
</evidence>
<dbReference type="Proteomes" id="UP000247117">
    <property type="component" value="Unassembled WGS sequence"/>
</dbReference>
<accession>A0AB37C4T6</accession>